<dbReference type="EMBL" id="SJPF01000001">
    <property type="protein sequence ID" value="TWT39135.1"/>
    <property type="molecule type" value="Genomic_DNA"/>
</dbReference>
<feature type="transmembrane region" description="Helical" evidence="1">
    <location>
        <begin position="49"/>
        <end position="75"/>
    </location>
</feature>
<evidence type="ECO:0000256" key="1">
    <source>
        <dbReference type="SAM" id="Phobius"/>
    </source>
</evidence>
<feature type="transmembrane region" description="Helical" evidence="1">
    <location>
        <begin position="183"/>
        <end position="202"/>
    </location>
</feature>
<keyword evidence="1" id="KW-0472">Membrane</keyword>
<comment type="caution">
    <text evidence="2">The sequence shown here is derived from an EMBL/GenBank/DDBJ whole genome shotgun (WGS) entry which is preliminary data.</text>
</comment>
<feature type="transmembrane region" description="Helical" evidence="1">
    <location>
        <begin position="87"/>
        <end position="117"/>
    </location>
</feature>
<feature type="transmembrane region" description="Helical" evidence="1">
    <location>
        <begin position="24"/>
        <end position="43"/>
    </location>
</feature>
<dbReference type="OrthoDB" id="127712at2"/>
<sequence length="355" mass="40275">MSTAAVSDSAVADVRYGWLRNAQFDMTLIFGVAILALASGAIVTVRPEWFPIVLVLDLWFLGYHHVVATFTRLAFDSDSAQEHRKLLTVLPWIVLAVTAVIGLTFGLWALATIYLYWQWFHYTRQSYGITRFYERKCGIQPGLDQKLTTWSLYLVPLWGILYRSYQASPTFLGSEVLYLPTPYWVVVAAGVLAGSVTAVWLVRQALMWREGKTSLALVGYMFTHLTIFTVGYVLVENIDHGWLVLNVWHNAQYILIVWMFNANRFKSGTDPKHMLLSAISQTHPFNIVCYFLVCLGVTSVAYGAIYTVTNMSVIAAIPLIAIVVYQTINFHHYVVDGLIWKARKKKIQETMEIAQ</sequence>
<keyword evidence="1" id="KW-0812">Transmembrane</keyword>
<feature type="transmembrane region" description="Helical" evidence="1">
    <location>
        <begin position="214"/>
        <end position="235"/>
    </location>
</feature>
<proteinExistence type="predicted"/>
<evidence type="ECO:0000313" key="2">
    <source>
        <dbReference type="EMBL" id="TWT39135.1"/>
    </source>
</evidence>
<name>A0A5C5VML9_9BACT</name>
<accession>A0A5C5VML9</accession>
<protein>
    <submittedName>
        <fullName evidence="2">Uncharacterized protein</fullName>
    </submittedName>
</protein>
<organism evidence="2 3">
    <name type="scientific">Blastopirellula retiformator</name>
    <dbReference type="NCBI Taxonomy" id="2527970"/>
    <lineage>
        <taxon>Bacteria</taxon>
        <taxon>Pseudomonadati</taxon>
        <taxon>Planctomycetota</taxon>
        <taxon>Planctomycetia</taxon>
        <taxon>Pirellulales</taxon>
        <taxon>Pirellulaceae</taxon>
        <taxon>Blastopirellula</taxon>
    </lineage>
</organism>
<dbReference type="Proteomes" id="UP000318878">
    <property type="component" value="Unassembled WGS sequence"/>
</dbReference>
<feature type="transmembrane region" description="Helical" evidence="1">
    <location>
        <begin position="283"/>
        <end position="305"/>
    </location>
</feature>
<feature type="transmembrane region" description="Helical" evidence="1">
    <location>
        <begin position="241"/>
        <end position="262"/>
    </location>
</feature>
<keyword evidence="3" id="KW-1185">Reference proteome</keyword>
<keyword evidence="1" id="KW-1133">Transmembrane helix</keyword>
<gene>
    <name evidence="2" type="ORF">Enr8_08300</name>
</gene>
<dbReference type="AlphaFoldDB" id="A0A5C5VML9"/>
<reference evidence="2 3" key="1">
    <citation type="submission" date="2019-02" db="EMBL/GenBank/DDBJ databases">
        <title>Deep-cultivation of Planctomycetes and their phenomic and genomic characterization uncovers novel biology.</title>
        <authorList>
            <person name="Wiegand S."/>
            <person name="Jogler M."/>
            <person name="Boedeker C."/>
            <person name="Pinto D."/>
            <person name="Vollmers J."/>
            <person name="Rivas-Marin E."/>
            <person name="Kohn T."/>
            <person name="Peeters S.H."/>
            <person name="Heuer A."/>
            <person name="Rast P."/>
            <person name="Oberbeckmann S."/>
            <person name="Bunk B."/>
            <person name="Jeske O."/>
            <person name="Meyerdierks A."/>
            <person name="Storesund J.E."/>
            <person name="Kallscheuer N."/>
            <person name="Luecker S."/>
            <person name="Lage O.M."/>
            <person name="Pohl T."/>
            <person name="Merkel B.J."/>
            <person name="Hornburger P."/>
            <person name="Mueller R.-W."/>
            <person name="Bruemmer F."/>
            <person name="Labrenz M."/>
            <person name="Spormann A.M."/>
            <person name="Op Den Camp H."/>
            <person name="Overmann J."/>
            <person name="Amann R."/>
            <person name="Jetten M.S.M."/>
            <person name="Mascher T."/>
            <person name="Medema M.H."/>
            <person name="Devos D.P."/>
            <person name="Kaster A.-K."/>
            <person name="Ovreas L."/>
            <person name="Rohde M."/>
            <person name="Galperin M.Y."/>
            <person name="Jogler C."/>
        </authorList>
    </citation>
    <scope>NUCLEOTIDE SEQUENCE [LARGE SCALE GENOMIC DNA]</scope>
    <source>
        <strain evidence="2 3">Enr8</strain>
    </source>
</reference>
<evidence type="ECO:0000313" key="3">
    <source>
        <dbReference type="Proteomes" id="UP000318878"/>
    </source>
</evidence>
<dbReference type="RefSeq" id="WP_146429332.1">
    <property type="nucleotide sequence ID" value="NZ_SJPF01000001.1"/>
</dbReference>
<feature type="transmembrane region" description="Helical" evidence="1">
    <location>
        <begin position="311"/>
        <end position="335"/>
    </location>
</feature>